<dbReference type="InterPro" id="IPR051474">
    <property type="entry name" value="Anti-sigma-K/W_factor"/>
</dbReference>
<feature type="domain" description="Anti-sigma K factor RskA C-terminal" evidence="2">
    <location>
        <begin position="97"/>
        <end position="224"/>
    </location>
</feature>
<dbReference type="InParanoid" id="A0A5C7ESR6"/>
<keyword evidence="4" id="KW-1185">Reference proteome</keyword>
<name>A0A5C7ESR6_9PROT</name>
<dbReference type="Pfam" id="PF10099">
    <property type="entry name" value="RskA_C"/>
    <property type="match status" value="1"/>
</dbReference>
<dbReference type="InterPro" id="IPR018764">
    <property type="entry name" value="RskA_C"/>
</dbReference>
<dbReference type="Proteomes" id="UP000321201">
    <property type="component" value="Unassembled WGS sequence"/>
</dbReference>
<organism evidence="3 4">
    <name type="scientific">Pelomicrobium methylotrophicum</name>
    <dbReference type="NCBI Taxonomy" id="2602750"/>
    <lineage>
        <taxon>Bacteria</taxon>
        <taxon>Pseudomonadati</taxon>
        <taxon>Pseudomonadota</taxon>
        <taxon>Hydrogenophilia</taxon>
        <taxon>Hydrogenophilia incertae sedis</taxon>
        <taxon>Pelomicrobium</taxon>
    </lineage>
</organism>
<dbReference type="GO" id="GO:0016989">
    <property type="term" value="F:sigma factor antagonist activity"/>
    <property type="evidence" value="ECO:0007669"/>
    <property type="project" value="TreeGrafter"/>
</dbReference>
<gene>
    <name evidence="3" type="ORF">FR698_09085</name>
</gene>
<dbReference type="GO" id="GO:0005886">
    <property type="term" value="C:plasma membrane"/>
    <property type="evidence" value="ECO:0007669"/>
    <property type="project" value="InterPro"/>
</dbReference>
<dbReference type="EMBL" id="VPFL01000011">
    <property type="protein sequence ID" value="TXF11711.1"/>
    <property type="molecule type" value="Genomic_DNA"/>
</dbReference>
<keyword evidence="1" id="KW-0812">Transmembrane</keyword>
<protein>
    <recommendedName>
        <fullName evidence="2">Anti-sigma K factor RskA C-terminal domain-containing protein</fullName>
    </recommendedName>
</protein>
<feature type="transmembrane region" description="Helical" evidence="1">
    <location>
        <begin position="89"/>
        <end position="110"/>
    </location>
</feature>
<proteinExistence type="predicted"/>
<dbReference type="AlphaFoldDB" id="A0A5C7ESR6"/>
<dbReference type="OrthoDB" id="5298046at2"/>
<keyword evidence="1" id="KW-0472">Membrane</keyword>
<dbReference type="PANTHER" id="PTHR37461">
    <property type="entry name" value="ANTI-SIGMA-K FACTOR RSKA"/>
    <property type="match status" value="1"/>
</dbReference>
<dbReference type="PANTHER" id="PTHR37461:SF1">
    <property type="entry name" value="ANTI-SIGMA-K FACTOR RSKA"/>
    <property type="match status" value="1"/>
</dbReference>
<evidence type="ECO:0000313" key="4">
    <source>
        <dbReference type="Proteomes" id="UP000321201"/>
    </source>
</evidence>
<keyword evidence="1" id="KW-1133">Transmembrane helix</keyword>
<dbReference type="RefSeq" id="WP_147799882.1">
    <property type="nucleotide sequence ID" value="NZ_VPFL01000011.1"/>
</dbReference>
<reference evidence="3 4" key="1">
    <citation type="submission" date="2019-08" db="EMBL/GenBank/DDBJ databases">
        <title>Pelomicrobium methylotrophicum gen. nov., sp. nov. a moderately thermophilic, facultatively anaerobic, lithoautotrophic and methylotrophic bacterium isolated from a terrestrial mud volcano.</title>
        <authorList>
            <person name="Slobodkina G.B."/>
            <person name="Merkel A.Y."/>
            <person name="Slobodkin A.I."/>
        </authorList>
    </citation>
    <scope>NUCLEOTIDE SEQUENCE [LARGE SCALE GENOMIC DNA]</scope>
    <source>
        <strain evidence="3 4">SM250</strain>
    </source>
</reference>
<sequence>MNYGDPRLRDLLAGEYVLGTLRGRARRRFERLLLEDPALRRLVEDWEMKLNALAESVPPVKPPERVWRGIRARIAPPAPTPVRWWERLAFWRGLALAAVAAAVLAIYPGLPPSIEPPPSTVAVLTGAQGQPAWLVTLVSRSGAAASLRFTALQPQELSTDRSFELWLIPRGERAPISVGLLPPSGSGALPLSPAARRALGEARAVAVSLEPKGGSPTGAPTGPVLFQGTLVMME</sequence>
<dbReference type="GO" id="GO:0006417">
    <property type="term" value="P:regulation of translation"/>
    <property type="evidence" value="ECO:0007669"/>
    <property type="project" value="TreeGrafter"/>
</dbReference>
<accession>A0A5C7ESR6</accession>
<evidence type="ECO:0000256" key="1">
    <source>
        <dbReference type="SAM" id="Phobius"/>
    </source>
</evidence>
<evidence type="ECO:0000259" key="2">
    <source>
        <dbReference type="Pfam" id="PF10099"/>
    </source>
</evidence>
<comment type="caution">
    <text evidence="3">The sequence shown here is derived from an EMBL/GenBank/DDBJ whole genome shotgun (WGS) entry which is preliminary data.</text>
</comment>
<evidence type="ECO:0000313" key="3">
    <source>
        <dbReference type="EMBL" id="TXF11711.1"/>
    </source>
</evidence>